<dbReference type="Proteomes" id="UP001139319">
    <property type="component" value="Unassembled WGS sequence"/>
</dbReference>
<dbReference type="GO" id="GO:0005829">
    <property type="term" value="C:cytosol"/>
    <property type="evidence" value="ECO:0007669"/>
    <property type="project" value="TreeGrafter"/>
</dbReference>
<dbReference type="GO" id="GO:0005524">
    <property type="term" value="F:ATP binding"/>
    <property type="evidence" value="ECO:0007669"/>
    <property type="project" value="UniProtKB-UniRule"/>
</dbReference>
<dbReference type="InterPro" id="IPR043129">
    <property type="entry name" value="ATPase_NBD"/>
</dbReference>
<name>A0A9X2KWJ3_9GAMM</name>
<comment type="catalytic activity">
    <reaction evidence="3">
        <text>D-glucose + ATP = D-glucose 6-phosphate + ADP + H(+)</text>
        <dbReference type="Rhea" id="RHEA:17825"/>
        <dbReference type="ChEBI" id="CHEBI:4167"/>
        <dbReference type="ChEBI" id="CHEBI:15378"/>
        <dbReference type="ChEBI" id="CHEBI:30616"/>
        <dbReference type="ChEBI" id="CHEBI:61548"/>
        <dbReference type="ChEBI" id="CHEBI:456216"/>
        <dbReference type="EC" id="2.7.1.2"/>
    </reaction>
</comment>
<dbReference type="Gene3D" id="3.30.420.40">
    <property type="match status" value="1"/>
</dbReference>
<dbReference type="NCBIfam" id="NF009073">
    <property type="entry name" value="PRK12408.1"/>
    <property type="match status" value="1"/>
</dbReference>
<dbReference type="EMBL" id="JAMFTH010000001">
    <property type="protein sequence ID" value="MCP8899010.1"/>
    <property type="molecule type" value="Genomic_DNA"/>
</dbReference>
<reference evidence="5" key="2">
    <citation type="submission" date="2023-01" db="EMBL/GenBank/DDBJ databases">
        <title>Gilvimarinus xylanilyticus HB14 isolated from Caulerpa lentillifera aquaculture base in Hainan, China.</title>
        <authorList>
            <person name="Zhang Y.-J."/>
        </authorList>
    </citation>
    <scope>NUCLEOTIDE SEQUENCE</scope>
    <source>
        <strain evidence="5">HB14</strain>
    </source>
</reference>
<evidence type="ECO:0000256" key="3">
    <source>
        <dbReference type="HAMAP-Rule" id="MF_00524"/>
    </source>
</evidence>
<gene>
    <name evidence="3 5" type="primary">glk</name>
    <name evidence="5" type="ORF">M6D89_06830</name>
</gene>
<dbReference type="Gene3D" id="3.40.367.20">
    <property type="match status" value="1"/>
</dbReference>
<keyword evidence="3" id="KW-0547">Nucleotide-binding</keyword>
<dbReference type="PANTHER" id="PTHR47690:SF1">
    <property type="entry name" value="GLUCOKINASE"/>
    <property type="match status" value="1"/>
</dbReference>
<evidence type="ECO:0000256" key="1">
    <source>
        <dbReference type="ARBA" id="ARBA00022679"/>
    </source>
</evidence>
<comment type="similarity">
    <text evidence="3 4">Belongs to the bacterial glucokinase family.</text>
</comment>
<dbReference type="RefSeq" id="WP_253967273.1">
    <property type="nucleotide sequence ID" value="NZ_JAMFTH010000001.1"/>
</dbReference>
<dbReference type="GO" id="GO:0005536">
    <property type="term" value="F:D-glucose binding"/>
    <property type="evidence" value="ECO:0007669"/>
    <property type="project" value="InterPro"/>
</dbReference>
<evidence type="ECO:0000256" key="2">
    <source>
        <dbReference type="ARBA" id="ARBA00022777"/>
    </source>
</evidence>
<dbReference type="EC" id="2.7.1.2" evidence="3"/>
<keyword evidence="6" id="KW-1185">Reference proteome</keyword>
<keyword evidence="3" id="KW-0324">Glycolysis</keyword>
<reference evidence="5" key="1">
    <citation type="submission" date="2022-05" db="EMBL/GenBank/DDBJ databases">
        <authorList>
            <person name="Sun H.-N."/>
        </authorList>
    </citation>
    <scope>NUCLEOTIDE SEQUENCE</scope>
    <source>
        <strain evidence="5">HB14</strain>
    </source>
</reference>
<dbReference type="NCBIfam" id="TIGR00749">
    <property type="entry name" value="glk"/>
    <property type="match status" value="1"/>
</dbReference>
<dbReference type="InterPro" id="IPR050201">
    <property type="entry name" value="Bacterial_glucokinase"/>
</dbReference>
<accession>A0A9X2KWJ3</accession>
<organism evidence="5 6">
    <name type="scientific">Gilvimarinus xylanilyticus</name>
    <dbReference type="NCBI Taxonomy" id="2944139"/>
    <lineage>
        <taxon>Bacteria</taxon>
        <taxon>Pseudomonadati</taxon>
        <taxon>Pseudomonadota</taxon>
        <taxon>Gammaproteobacteria</taxon>
        <taxon>Cellvibrionales</taxon>
        <taxon>Cellvibrionaceae</taxon>
        <taxon>Gilvimarinus</taxon>
    </lineage>
</organism>
<proteinExistence type="inferred from homology"/>
<dbReference type="HAMAP" id="MF_00524">
    <property type="entry name" value="Glucokinase"/>
    <property type="match status" value="1"/>
</dbReference>
<dbReference type="SUPFAM" id="SSF53067">
    <property type="entry name" value="Actin-like ATPase domain"/>
    <property type="match status" value="1"/>
</dbReference>
<comment type="caution">
    <text evidence="5">The sequence shown here is derived from an EMBL/GenBank/DDBJ whole genome shotgun (WGS) entry which is preliminary data.</text>
</comment>
<keyword evidence="3" id="KW-0067">ATP-binding</keyword>
<feature type="binding site" evidence="3">
    <location>
        <begin position="7"/>
        <end position="12"/>
    </location>
    <ligand>
        <name>ATP</name>
        <dbReference type="ChEBI" id="CHEBI:30616"/>
    </ligand>
</feature>
<evidence type="ECO:0000313" key="5">
    <source>
        <dbReference type="EMBL" id="MCP8899010.1"/>
    </source>
</evidence>
<dbReference type="GO" id="GO:0004340">
    <property type="term" value="F:glucokinase activity"/>
    <property type="evidence" value="ECO:0007669"/>
    <property type="project" value="UniProtKB-UniRule"/>
</dbReference>
<keyword evidence="3" id="KW-0963">Cytoplasm</keyword>
<dbReference type="Pfam" id="PF02685">
    <property type="entry name" value="Glucokinase"/>
    <property type="match status" value="1"/>
</dbReference>
<keyword evidence="2 3" id="KW-0418">Kinase</keyword>
<dbReference type="CDD" id="cd24008">
    <property type="entry name" value="ASKHA_NBD_GLK"/>
    <property type="match status" value="1"/>
</dbReference>
<sequence length="326" mass="34780">MSIILVADIGGTNGRFGLVNACSHTKGYNAEQQISLPSANYATLADMIRDYVKQAGVPMPKFACLAIAGPIQDGHVKVTNLNWEFSISRLRDELNMQALDVINDYSALAYAAPHLQAQDIATLYDTEANPYAPIGVMGPGTGFGAALLAPISTGWKIIPTEGGHCSFAPTTDTEIGILQEMRKQHEHVSIEHLLSGQGLVSIYKSLAALKGVDAEDLSPADVSERGIKHKEALCEEAVQTFCAILGGVAGDKALSWGAMGGIYLGGGIVPKIAHYLPQTDFIKRYLNKGVMRGYVEDIPVHMVTNDKAALIGTAAWLVDTTQALQS</sequence>
<dbReference type="PANTHER" id="PTHR47690">
    <property type="entry name" value="GLUCOKINASE"/>
    <property type="match status" value="1"/>
</dbReference>
<protein>
    <recommendedName>
        <fullName evidence="3">Glucokinase</fullName>
        <ecNumber evidence="3">2.7.1.2</ecNumber>
    </recommendedName>
    <alternativeName>
        <fullName evidence="3">Glucose kinase</fullName>
    </alternativeName>
</protein>
<dbReference type="GO" id="GO:0006096">
    <property type="term" value="P:glycolytic process"/>
    <property type="evidence" value="ECO:0007669"/>
    <property type="project" value="UniProtKB-UniRule"/>
</dbReference>
<dbReference type="AlphaFoldDB" id="A0A9X2KWJ3"/>
<comment type="subcellular location">
    <subcellularLocation>
        <location evidence="3">Cytoplasm</location>
    </subcellularLocation>
</comment>
<keyword evidence="1 3" id="KW-0808">Transferase</keyword>
<evidence type="ECO:0000256" key="4">
    <source>
        <dbReference type="RuleBase" id="RU004046"/>
    </source>
</evidence>
<evidence type="ECO:0000313" key="6">
    <source>
        <dbReference type="Proteomes" id="UP001139319"/>
    </source>
</evidence>
<dbReference type="InterPro" id="IPR003836">
    <property type="entry name" value="Glucokinase"/>
</dbReference>